<sequence length="128" mass="14658">LNHEKTVMQVHYLKGFFLLRYLEGIAGRNVFLQTLRSFTAAHLGRLFSSKEFLDYIFENCCNLRESGLTVAKVCDDWLDCPGKPYHLNSFSDAIECSLVTQVKNQVAVIKEAVSRKRVRGQRSQNTDI</sequence>
<dbReference type="SUPFAM" id="SSF55486">
    <property type="entry name" value="Metalloproteases ('zincins'), catalytic domain"/>
    <property type="match status" value="1"/>
</dbReference>
<evidence type="ECO:0000313" key="1">
    <source>
        <dbReference type="EMBL" id="CEK68452.1"/>
    </source>
</evidence>
<dbReference type="InterPro" id="IPR033577">
    <property type="entry name" value="AOPep"/>
</dbReference>
<gene>
    <name evidence="1" type="primary">ORF66376</name>
</gene>
<dbReference type="AlphaFoldDB" id="A0A0B6ZJA4"/>
<name>A0A0B6ZJA4_9EUPU</name>
<dbReference type="GO" id="GO:0070006">
    <property type="term" value="F:metalloaminopeptidase activity"/>
    <property type="evidence" value="ECO:0007669"/>
    <property type="project" value="InterPro"/>
</dbReference>
<dbReference type="InterPro" id="IPR027268">
    <property type="entry name" value="Peptidase_M4/M1_CTD_sf"/>
</dbReference>
<protein>
    <recommendedName>
        <fullName evidence="2">Peptidase M1 membrane alanine aminopeptidase domain-containing protein</fullName>
    </recommendedName>
</protein>
<dbReference type="PANTHER" id="PTHR46627">
    <property type="entry name" value="AMINOPEPTIDASE O"/>
    <property type="match status" value="1"/>
</dbReference>
<accession>A0A0B6ZJA4</accession>
<proteinExistence type="predicted"/>
<dbReference type="Gene3D" id="1.10.390.10">
    <property type="entry name" value="Neutral Protease Domain 2"/>
    <property type="match status" value="1"/>
</dbReference>
<dbReference type="PANTHER" id="PTHR46627:SF1">
    <property type="entry name" value="AMINOPEPTIDASE O"/>
    <property type="match status" value="1"/>
</dbReference>
<dbReference type="GO" id="GO:0005730">
    <property type="term" value="C:nucleolus"/>
    <property type="evidence" value="ECO:0007669"/>
    <property type="project" value="InterPro"/>
</dbReference>
<organism evidence="1">
    <name type="scientific">Arion vulgaris</name>
    <dbReference type="NCBI Taxonomy" id="1028688"/>
    <lineage>
        <taxon>Eukaryota</taxon>
        <taxon>Metazoa</taxon>
        <taxon>Spiralia</taxon>
        <taxon>Lophotrochozoa</taxon>
        <taxon>Mollusca</taxon>
        <taxon>Gastropoda</taxon>
        <taxon>Heterobranchia</taxon>
        <taxon>Euthyneura</taxon>
        <taxon>Panpulmonata</taxon>
        <taxon>Eupulmonata</taxon>
        <taxon>Stylommatophora</taxon>
        <taxon>Helicina</taxon>
        <taxon>Arionoidea</taxon>
        <taxon>Arionidae</taxon>
        <taxon>Arion</taxon>
    </lineage>
</organism>
<reference evidence="1" key="1">
    <citation type="submission" date="2014-12" db="EMBL/GenBank/DDBJ databases">
        <title>Insight into the proteome of Arion vulgaris.</title>
        <authorList>
            <person name="Aradska J."/>
            <person name="Bulat T."/>
            <person name="Smidak R."/>
            <person name="Sarate P."/>
            <person name="Gangsoo J."/>
            <person name="Sialana F."/>
            <person name="Bilban M."/>
            <person name="Lubec G."/>
        </authorList>
    </citation>
    <scope>NUCLEOTIDE SEQUENCE</scope>
    <source>
        <tissue evidence="1">Skin</tissue>
    </source>
</reference>
<evidence type="ECO:0008006" key="2">
    <source>
        <dbReference type="Google" id="ProtNLM"/>
    </source>
</evidence>
<feature type="non-terminal residue" evidence="1">
    <location>
        <position position="1"/>
    </location>
</feature>
<dbReference type="EMBL" id="HACG01021587">
    <property type="protein sequence ID" value="CEK68452.1"/>
    <property type="molecule type" value="Transcribed_RNA"/>
</dbReference>
<feature type="non-terminal residue" evidence="1">
    <location>
        <position position="128"/>
    </location>
</feature>